<comment type="caution">
    <text evidence="2">The sequence shown here is derived from an EMBL/GenBank/DDBJ whole genome shotgun (WGS) entry which is preliminary data.</text>
</comment>
<evidence type="ECO:0000313" key="3">
    <source>
        <dbReference type="Proteomes" id="UP000335636"/>
    </source>
</evidence>
<sequence length="117" mass="12771">MATVTRISNVVFLCQREEKEGAERTGDTRSRHYTGPGWPQVPYTMVGPGKVISRGLGTWINDPGRRTVSISFQGLCRELAGGCKRLGECMCSGSSGESDRNEAPRWDPACPPQCLPL</sequence>
<dbReference type="EMBL" id="CABDUW010002366">
    <property type="protein sequence ID" value="VTJ86535.1"/>
    <property type="molecule type" value="Genomic_DNA"/>
</dbReference>
<feature type="compositionally biased region" description="Basic and acidic residues" evidence="1">
    <location>
        <begin position="18"/>
        <end position="30"/>
    </location>
</feature>
<dbReference type="AlphaFoldDB" id="A0A5E4CXN2"/>
<keyword evidence="3" id="KW-1185">Reference proteome</keyword>
<protein>
    <submittedName>
        <fullName evidence="2">Uncharacterized protein</fullName>
    </submittedName>
</protein>
<proteinExistence type="predicted"/>
<name>A0A5E4CXN2_MARMO</name>
<accession>A0A5E4CXN2</accession>
<organism evidence="2 3">
    <name type="scientific">Marmota monax</name>
    <name type="common">Woodchuck</name>
    <dbReference type="NCBI Taxonomy" id="9995"/>
    <lineage>
        <taxon>Eukaryota</taxon>
        <taxon>Metazoa</taxon>
        <taxon>Chordata</taxon>
        <taxon>Craniata</taxon>
        <taxon>Vertebrata</taxon>
        <taxon>Euteleostomi</taxon>
        <taxon>Mammalia</taxon>
        <taxon>Eutheria</taxon>
        <taxon>Euarchontoglires</taxon>
        <taxon>Glires</taxon>
        <taxon>Rodentia</taxon>
        <taxon>Sciuromorpha</taxon>
        <taxon>Sciuridae</taxon>
        <taxon>Xerinae</taxon>
        <taxon>Marmotini</taxon>
        <taxon>Marmota</taxon>
    </lineage>
</organism>
<dbReference type="Proteomes" id="UP000335636">
    <property type="component" value="Unassembled WGS sequence"/>
</dbReference>
<gene>
    <name evidence="2" type="ORF">MONAX_5E023812</name>
</gene>
<evidence type="ECO:0000313" key="2">
    <source>
        <dbReference type="EMBL" id="VTJ86535.1"/>
    </source>
</evidence>
<feature type="region of interest" description="Disordered" evidence="1">
    <location>
        <begin position="18"/>
        <end position="40"/>
    </location>
</feature>
<evidence type="ECO:0000256" key="1">
    <source>
        <dbReference type="SAM" id="MobiDB-lite"/>
    </source>
</evidence>
<reference evidence="2" key="1">
    <citation type="submission" date="2019-04" db="EMBL/GenBank/DDBJ databases">
        <authorList>
            <person name="Alioto T."/>
            <person name="Alioto T."/>
        </authorList>
    </citation>
    <scope>NUCLEOTIDE SEQUENCE [LARGE SCALE GENOMIC DNA]</scope>
</reference>